<evidence type="ECO:0000313" key="3">
    <source>
        <dbReference type="Proteomes" id="UP000192366"/>
    </source>
</evidence>
<dbReference type="Gene3D" id="1.20.1290.10">
    <property type="entry name" value="AhpD-like"/>
    <property type="match status" value="1"/>
</dbReference>
<dbReference type="PANTHER" id="PTHR34846:SF5">
    <property type="entry name" value="CARBOXYMUCONOLACTONE DECARBOXYLASE-LIKE DOMAIN-CONTAINING PROTEIN"/>
    <property type="match status" value="1"/>
</dbReference>
<dbReference type="OrthoDB" id="4704294at2"/>
<keyword evidence="3" id="KW-1185">Reference proteome</keyword>
<dbReference type="Pfam" id="PF02627">
    <property type="entry name" value="CMD"/>
    <property type="match status" value="1"/>
</dbReference>
<name>A0A1W9YSV5_MYCBA</name>
<evidence type="ECO:0000259" key="1">
    <source>
        <dbReference type="Pfam" id="PF02627"/>
    </source>
</evidence>
<dbReference type="InterPro" id="IPR029032">
    <property type="entry name" value="AhpD-like"/>
</dbReference>
<dbReference type="SUPFAM" id="SSF69118">
    <property type="entry name" value="AhpD-like"/>
    <property type="match status" value="1"/>
</dbReference>
<accession>A0A1W9YSV5</accession>
<comment type="caution">
    <text evidence="2">The sequence shown here is derived from an EMBL/GenBank/DDBJ whole genome shotgun (WGS) entry which is preliminary data.</text>
</comment>
<dbReference type="AlphaFoldDB" id="A0A1W9YSV5"/>
<feature type="domain" description="Carboxymuconolactone decarboxylase-like" evidence="1">
    <location>
        <begin position="58"/>
        <end position="131"/>
    </location>
</feature>
<gene>
    <name evidence="2" type="ORF">BST17_20545</name>
</gene>
<dbReference type="GO" id="GO:0051920">
    <property type="term" value="F:peroxiredoxin activity"/>
    <property type="evidence" value="ECO:0007669"/>
    <property type="project" value="InterPro"/>
</dbReference>
<sequence>MTDEQRMPPLTADQWGDAEYAAFGALLGLPGDKVPRAGSGDHYDPLNFDIIGMLAHHPEMARMFLRFNGFLLQRGELPARLRELTILRVAHRHRSAFEWGQHVRLGAAVGVTDADVAALAEGNTGFTGTDRSVLDAVDELIANGRADWSTWQRLVDELGEHAAMELIFLVGTYTLTAMAFGTWGLAPQPGSAALPEEKRGHEA</sequence>
<proteinExistence type="predicted"/>
<dbReference type="Proteomes" id="UP000192366">
    <property type="component" value="Unassembled WGS sequence"/>
</dbReference>
<dbReference type="EMBL" id="MVHJ01000020">
    <property type="protein sequence ID" value="ORA03136.1"/>
    <property type="molecule type" value="Genomic_DNA"/>
</dbReference>
<evidence type="ECO:0000313" key="2">
    <source>
        <dbReference type="EMBL" id="ORA03136.1"/>
    </source>
</evidence>
<dbReference type="STRING" id="564198.BST17_20545"/>
<reference evidence="2 3" key="1">
    <citation type="submission" date="2017-02" db="EMBL/GenBank/DDBJ databases">
        <title>The new phylogeny of genus Mycobacterium.</title>
        <authorList>
            <person name="Tortoli E."/>
            <person name="Trovato A."/>
            <person name="Cirillo D.M."/>
        </authorList>
    </citation>
    <scope>NUCLEOTIDE SEQUENCE [LARGE SCALE GENOMIC DNA]</scope>
    <source>
        <strain evidence="2 3">DSM 45578</strain>
    </source>
</reference>
<dbReference type="PANTHER" id="PTHR34846">
    <property type="entry name" value="4-CARBOXYMUCONOLACTONE DECARBOXYLASE FAMILY PROTEIN (AFU_ORTHOLOGUE AFUA_6G11590)"/>
    <property type="match status" value="1"/>
</dbReference>
<protein>
    <submittedName>
        <fullName evidence="2">Carboxymuconolactone decarboxylase</fullName>
    </submittedName>
</protein>
<dbReference type="InterPro" id="IPR003779">
    <property type="entry name" value="CMD-like"/>
</dbReference>
<organism evidence="2 3">
    <name type="scientific">Mycolicibacterium bacteremicum</name>
    <name type="common">Mycobacterium bacteremicum</name>
    <dbReference type="NCBI Taxonomy" id="564198"/>
    <lineage>
        <taxon>Bacteria</taxon>
        <taxon>Bacillati</taxon>
        <taxon>Actinomycetota</taxon>
        <taxon>Actinomycetes</taxon>
        <taxon>Mycobacteriales</taxon>
        <taxon>Mycobacteriaceae</taxon>
        <taxon>Mycolicibacterium</taxon>
    </lineage>
</organism>
<dbReference type="RefSeq" id="WP_083060740.1">
    <property type="nucleotide sequence ID" value="NZ_JACKVM010000011.1"/>
</dbReference>